<evidence type="ECO:0000313" key="1">
    <source>
        <dbReference type="Proteomes" id="UP000504618"/>
    </source>
</evidence>
<proteinExistence type="predicted"/>
<accession>A0A6J1QIG0</accession>
<reference evidence="2" key="1">
    <citation type="submission" date="2025-08" db="UniProtKB">
        <authorList>
            <consortium name="RefSeq"/>
        </authorList>
    </citation>
    <scope>IDENTIFICATION</scope>
    <source>
        <tissue evidence="2">Whole body</tissue>
    </source>
</reference>
<dbReference type="Proteomes" id="UP000504618">
    <property type="component" value="Unplaced"/>
</dbReference>
<dbReference type="RefSeq" id="XP_024882179.1">
    <property type="nucleotide sequence ID" value="XM_025026411.1"/>
</dbReference>
<dbReference type="OrthoDB" id="7553583at2759"/>
<evidence type="ECO:0000313" key="2">
    <source>
        <dbReference type="RefSeq" id="XP_024882179.1"/>
    </source>
</evidence>
<protein>
    <submittedName>
        <fullName evidence="2">Uncharacterized protein LOC112461245</fullName>
    </submittedName>
</protein>
<gene>
    <name evidence="2" type="primary">LOC112461245</name>
</gene>
<keyword evidence="1" id="KW-1185">Reference proteome</keyword>
<organism evidence="1 2">
    <name type="scientific">Temnothorax curvispinosus</name>
    <dbReference type="NCBI Taxonomy" id="300111"/>
    <lineage>
        <taxon>Eukaryota</taxon>
        <taxon>Metazoa</taxon>
        <taxon>Ecdysozoa</taxon>
        <taxon>Arthropoda</taxon>
        <taxon>Hexapoda</taxon>
        <taxon>Insecta</taxon>
        <taxon>Pterygota</taxon>
        <taxon>Neoptera</taxon>
        <taxon>Endopterygota</taxon>
        <taxon>Hymenoptera</taxon>
        <taxon>Apocrita</taxon>
        <taxon>Aculeata</taxon>
        <taxon>Formicoidea</taxon>
        <taxon>Formicidae</taxon>
        <taxon>Myrmicinae</taxon>
        <taxon>Temnothorax</taxon>
    </lineage>
</organism>
<dbReference type="GeneID" id="112461245"/>
<dbReference type="Gene3D" id="1.10.150.50">
    <property type="entry name" value="Transcription Factor, Ets-1"/>
    <property type="match status" value="1"/>
</dbReference>
<dbReference type="InterPro" id="IPR013761">
    <property type="entry name" value="SAM/pointed_sf"/>
</dbReference>
<name>A0A6J1QIG0_9HYME</name>
<dbReference type="AlphaFoldDB" id="A0A6J1QIG0"/>
<sequence>MAHKRLLLSIEMCALYKKEHRRLGGVSRVRRAWFSSKDEEKHQRLGGRGVRGSRRCYERPSRIFENMASNAATRLLLEWNVSDEVIANFTAQEINVEQFNILTEEDLKNLIPNIRPRRKFQSKVQKYFSEIPQLHMQETSLQQEKCVDINSVEDNTLEQQILRAIIVEDTKEQNFNADIPNNSSLISTHEPLTIVTTPKQQNFNADIPNNSPVISTSEILTIVTTPKQNFNADIPNNNSLRSPETVNTVTPVLSDNLLIKSRTSGSGVKRRLISDDEYHDGRIPGVTLRIMAAEYKKSQ</sequence>
<dbReference type="CDD" id="cd09487">
    <property type="entry name" value="SAM_superfamily"/>
    <property type="match status" value="1"/>
</dbReference>